<dbReference type="Gene3D" id="2.40.50.140">
    <property type="entry name" value="Nucleic acid-binding proteins"/>
    <property type="match status" value="1"/>
</dbReference>
<dbReference type="EMBL" id="JARJJS010000002">
    <property type="protein sequence ID" value="MDF4025214.1"/>
    <property type="molecule type" value="Genomic_DNA"/>
</dbReference>
<evidence type="ECO:0000256" key="5">
    <source>
        <dbReference type="SAM" id="Phobius"/>
    </source>
</evidence>
<comment type="caution">
    <text evidence="7">The sequence shown here is derived from an EMBL/GenBank/DDBJ whole genome shotgun (WGS) entry which is preliminary data.</text>
</comment>
<keyword evidence="2 5" id="KW-0812">Transmembrane</keyword>
<gene>
    <name evidence="7" type="ORF">P3W24_09585</name>
</gene>
<organism evidence="7 8">
    <name type="scientific">Luteibacter sahnii</name>
    <dbReference type="NCBI Taxonomy" id="3021977"/>
    <lineage>
        <taxon>Bacteria</taxon>
        <taxon>Pseudomonadati</taxon>
        <taxon>Pseudomonadota</taxon>
        <taxon>Gammaproteobacteria</taxon>
        <taxon>Lysobacterales</taxon>
        <taxon>Rhodanobacteraceae</taxon>
        <taxon>Luteibacter</taxon>
    </lineage>
</organism>
<evidence type="ECO:0000256" key="3">
    <source>
        <dbReference type="ARBA" id="ARBA00022989"/>
    </source>
</evidence>
<dbReference type="Proteomes" id="UP001528850">
    <property type="component" value="Unassembled WGS sequence"/>
</dbReference>
<feature type="transmembrane region" description="Helical" evidence="5">
    <location>
        <begin position="52"/>
        <end position="70"/>
    </location>
</feature>
<keyword evidence="4 5" id="KW-0472">Membrane</keyword>
<keyword evidence="3 5" id="KW-1133">Transmembrane helix</keyword>
<feature type="transmembrane region" description="Helical" evidence="5">
    <location>
        <begin position="6"/>
        <end position="23"/>
    </location>
</feature>
<evidence type="ECO:0000313" key="8">
    <source>
        <dbReference type="Proteomes" id="UP001528850"/>
    </source>
</evidence>
<evidence type="ECO:0000313" key="7">
    <source>
        <dbReference type="EMBL" id="MDF4025214.1"/>
    </source>
</evidence>
<dbReference type="Pfam" id="PF01957">
    <property type="entry name" value="NfeD"/>
    <property type="match status" value="1"/>
</dbReference>
<feature type="domain" description="NfeD-like C-terminal" evidence="6">
    <location>
        <begin position="92"/>
        <end position="145"/>
    </location>
</feature>
<evidence type="ECO:0000256" key="2">
    <source>
        <dbReference type="ARBA" id="ARBA00022692"/>
    </source>
</evidence>
<dbReference type="InterPro" id="IPR012340">
    <property type="entry name" value="NA-bd_OB-fold"/>
</dbReference>
<evidence type="ECO:0000256" key="1">
    <source>
        <dbReference type="ARBA" id="ARBA00004141"/>
    </source>
</evidence>
<keyword evidence="8" id="KW-1185">Reference proteome</keyword>
<evidence type="ECO:0000259" key="6">
    <source>
        <dbReference type="Pfam" id="PF01957"/>
    </source>
</evidence>
<protein>
    <submittedName>
        <fullName evidence="7">NfeD family protein</fullName>
    </submittedName>
</protein>
<dbReference type="InterPro" id="IPR002810">
    <property type="entry name" value="NfeD-like_C"/>
</dbReference>
<dbReference type="InterPro" id="IPR052165">
    <property type="entry name" value="Membrane_assoc_protease"/>
</dbReference>
<dbReference type="PANTHER" id="PTHR33507:SF3">
    <property type="entry name" value="INNER MEMBRANE PROTEIN YBBJ"/>
    <property type="match status" value="1"/>
</dbReference>
<sequence length="150" mass="16202">MESLALHYLWWIVALLLIGGEVILPGYFMLWIGFAAAAMGVVVFAVPGLGELAQAVLFAVLAFASCFAYWRFVRPRIDRTPPGNARLNRRGEQLVGGRYTLCEPIVQGRGKAKVGDGMWLVTGPDLPLGTMVEVVGVDGTTLRVKAVDVA</sequence>
<dbReference type="PANTHER" id="PTHR33507">
    <property type="entry name" value="INNER MEMBRANE PROTEIN YBBJ"/>
    <property type="match status" value="1"/>
</dbReference>
<proteinExistence type="predicted"/>
<accession>A0ABT6BB72</accession>
<reference evidence="7 8" key="1">
    <citation type="journal article" date="2024" name="Curr. Microbiol.">
        <title>Luteibacter sahnii sp. nov., A Novel Yellow-Colored Xanthomonadin Pigment Producing Probiotic Bacterium from Healthy Rice Seed Microbiome.</title>
        <authorList>
            <person name="Jaiswal G."/>
            <person name="Rana R."/>
            <person name="Nayak P.K."/>
            <person name="Chouhan R."/>
            <person name="Gandhi S.G."/>
            <person name="Patel H.K."/>
            <person name="Patil P.B."/>
        </authorList>
    </citation>
    <scope>NUCLEOTIDE SEQUENCE [LARGE SCALE GENOMIC DNA]</scope>
    <source>
        <strain evidence="7 8">PPL201</strain>
    </source>
</reference>
<dbReference type="RefSeq" id="WP_320549722.1">
    <property type="nucleotide sequence ID" value="NZ_JAQLOK010000001.1"/>
</dbReference>
<comment type="subcellular location">
    <subcellularLocation>
        <location evidence="1">Membrane</location>
        <topology evidence="1">Multi-pass membrane protein</topology>
    </subcellularLocation>
</comment>
<evidence type="ECO:0000256" key="4">
    <source>
        <dbReference type="ARBA" id="ARBA00023136"/>
    </source>
</evidence>
<name>A0ABT6BB72_9GAMM</name>